<keyword evidence="7" id="KW-1185">Reference proteome</keyword>
<dbReference type="AlphaFoldDB" id="A0A7H9B0W5"/>
<dbReference type="GeneID" id="59235712"/>
<feature type="domain" description="EngB-type G" evidence="5">
    <location>
        <begin position="147"/>
        <end position="327"/>
    </location>
</feature>
<dbReference type="InterPro" id="IPR006073">
    <property type="entry name" value="GTP-bd"/>
</dbReference>
<dbReference type="GO" id="GO:0046872">
    <property type="term" value="F:metal ion binding"/>
    <property type="evidence" value="ECO:0007669"/>
    <property type="project" value="UniProtKB-KW"/>
</dbReference>
<dbReference type="Proteomes" id="UP000509704">
    <property type="component" value="Chromosome 3"/>
</dbReference>
<dbReference type="EMBL" id="CP058606">
    <property type="protein sequence ID" value="QLG72014.1"/>
    <property type="molecule type" value="Genomic_DNA"/>
</dbReference>
<dbReference type="CDD" id="cd01876">
    <property type="entry name" value="YihA_EngB"/>
    <property type="match status" value="1"/>
</dbReference>
<dbReference type="PANTHER" id="PTHR46498:SF1">
    <property type="entry name" value="GTP-BINDING PROTEIN 8"/>
    <property type="match status" value="1"/>
</dbReference>
<dbReference type="InterPro" id="IPR027417">
    <property type="entry name" value="P-loop_NTPase"/>
</dbReference>
<name>A0A7H9B0W5_ZYGMR</name>
<evidence type="ECO:0000256" key="4">
    <source>
        <dbReference type="ARBA" id="ARBA00023134"/>
    </source>
</evidence>
<evidence type="ECO:0000313" key="7">
    <source>
        <dbReference type="Proteomes" id="UP000509704"/>
    </source>
</evidence>
<dbReference type="SUPFAM" id="SSF52540">
    <property type="entry name" value="P-loop containing nucleoside triphosphate hydrolases"/>
    <property type="match status" value="1"/>
</dbReference>
<dbReference type="PANTHER" id="PTHR46498">
    <property type="entry name" value="GTP-BINDING PROTEIN 8"/>
    <property type="match status" value="1"/>
</dbReference>
<dbReference type="InterPro" id="IPR030393">
    <property type="entry name" value="G_ENGB_dom"/>
</dbReference>
<keyword evidence="2" id="KW-0547">Nucleotide-binding</keyword>
<protein>
    <recommendedName>
        <fullName evidence="5">EngB-type G domain-containing protein</fullName>
    </recommendedName>
</protein>
<dbReference type="GO" id="GO:0005739">
    <property type="term" value="C:mitochondrion"/>
    <property type="evidence" value="ECO:0007669"/>
    <property type="project" value="TreeGrafter"/>
</dbReference>
<evidence type="ECO:0000256" key="1">
    <source>
        <dbReference type="ARBA" id="ARBA00022723"/>
    </source>
</evidence>
<proteinExistence type="predicted"/>
<evidence type="ECO:0000256" key="2">
    <source>
        <dbReference type="ARBA" id="ARBA00022741"/>
    </source>
</evidence>
<dbReference type="KEGG" id="zmk:HG535_0C03670"/>
<organism evidence="6 7">
    <name type="scientific">Zygotorulaspora mrakii</name>
    <name type="common">Zygosaccharomyces mrakii</name>
    <dbReference type="NCBI Taxonomy" id="42260"/>
    <lineage>
        <taxon>Eukaryota</taxon>
        <taxon>Fungi</taxon>
        <taxon>Dikarya</taxon>
        <taxon>Ascomycota</taxon>
        <taxon>Saccharomycotina</taxon>
        <taxon>Saccharomycetes</taxon>
        <taxon>Saccharomycetales</taxon>
        <taxon>Saccharomycetaceae</taxon>
        <taxon>Zygotorulaspora</taxon>
    </lineage>
</organism>
<sequence>MKKLQSKTLLDAIRSVSQNTFNVKTIVQNTKVNELQLNDTSKKITRKSLQAGKKLKKEASKIPGWYEYNKVFNINYDEPTSSEINSSNHFFNSADTKYEWSVGNFTDIPGEKLRKKYEARTTNSSNEAGLKKKYPGKTYVPFELVNGLPEVTFLGKSNVGKSTLLNNLTTDLKNSALNVFAKASKRAGFTKTLNSFNIGNRVRFIDTPGYGYRSSLEQGDLTTEYLLHRKELVRSFLLISGEQGIGELDKAIIDFMHQNGVPFEIVFTKMDKVDNLVKFRESIDESGLLNLPTLPRLIFTNAYTSKTCSKRYGVDLLRSIILQSCGLQSGLKSSRKKQK</sequence>
<dbReference type="InterPro" id="IPR052279">
    <property type="entry name" value="EngB_GTPase"/>
</dbReference>
<dbReference type="RefSeq" id="XP_037143742.1">
    <property type="nucleotide sequence ID" value="XM_037287847.1"/>
</dbReference>
<evidence type="ECO:0000256" key="3">
    <source>
        <dbReference type="ARBA" id="ARBA00022842"/>
    </source>
</evidence>
<gene>
    <name evidence="6" type="ORF">HG535_0C03670</name>
</gene>
<keyword evidence="4" id="KW-0342">GTP-binding</keyword>
<keyword evidence="3" id="KW-0460">Magnesium</keyword>
<evidence type="ECO:0000313" key="6">
    <source>
        <dbReference type="EMBL" id="QLG72014.1"/>
    </source>
</evidence>
<dbReference type="Gene3D" id="3.40.50.300">
    <property type="entry name" value="P-loop containing nucleotide triphosphate hydrolases"/>
    <property type="match status" value="1"/>
</dbReference>
<dbReference type="OrthoDB" id="391988at2759"/>
<evidence type="ECO:0000259" key="5">
    <source>
        <dbReference type="PROSITE" id="PS51706"/>
    </source>
</evidence>
<dbReference type="GO" id="GO:0005525">
    <property type="term" value="F:GTP binding"/>
    <property type="evidence" value="ECO:0007669"/>
    <property type="project" value="UniProtKB-KW"/>
</dbReference>
<accession>A0A7H9B0W5</accession>
<keyword evidence="1" id="KW-0479">Metal-binding</keyword>
<dbReference type="Pfam" id="PF01926">
    <property type="entry name" value="MMR_HSR1"/>
    <property type="match status" value="1"/>
</dbReference>
<reference evidence="6 7" key="1">
    <citation type="submission" date="2020-07" db="EMBL/GenBank/DDBJ databases">
        <title>The yeast mating-type switching endonuclease HO is a domesticated member of an unorthodox homing genetic element family.</title>
        <authorList>
            <person name="Coughlan A.Y."/>
            <person name="Lombardi L."/>
            <person name="Braun-Galleani S."/>
            <person name="Martos A.R."/>
            <person name="Galeote V."/>
            <person name="Bigey F."/>
            <person name="Dequin S."/>
            <person name="Byrne K.P."/>
            <person name="Wolfe K.H."/>
        </authorList>
    </citation>
    <scope>NUCLEOTIDE SEQUENCE [LARGE SCALE GENOMIC DNA]</scope>
    <source>
        <strain evidence="6 7">NRRL Y-6702</strain>
    </source>
</reference>
<dbReference type="PROSITE" id="PS51706">
    <property type="entry name" value="G_ENGB"/>
    <property type="match status" value="1"/>
</dbReference>